<dbReference type="Proteomes" id="UP000028961">
    <property type="component" value="Segment"/>
</dbReference>
<protein>
    <submittedName>
        <fullName evidence="1">Uncharacterized protein</fullName>
    </submittedName>
</protein>
<proteinExistence type="predicted"/>
<accession>A0A076G6F4</accession>
<organism evidence="1 2">
    <name type="scientific">Escherichia phage Av-05</name>
    <dbReference type="NCBI Taxonomy" id="1527519"/>
    <lineage>
        <taxon>Viruses</taxon>
        <taxon>Duplodnaviria</taxon>
        <taxon>Heunggongvirae</taxon>
        <taxon>Uroviricota</taxon>
        <taxon>Caudoviricetes</taxon>
        <taxon>Vequintavirinae</taxon>
        <taxon>Avunavirus</taxon>
        <taxon>Avunavirus Av05</taxon>
    </lineage>
</organism>
<reference evidence="1 2" key="1">
    <citation type="journal article" date="2015" name="Genome Announc.">
        <title>Genomic Analysis of Broad-Host-Range Enterobacteriophage Av-05.</title>
        <authorList>
            <person name="Amarillas L."/>
            <person name="Lopez-Cuevas O."/>
            <person name="Leon-Felix J."/>
            <person name="Castro-Del Campo N."/>
            <person name="Gerba C.P."/>
            <person name="Chaidez C."/>
        </authorList>
    </citation>
    <scope>NUCLEOTIDE SEQUENCE [LARGE SCALE GENOMIC DNA]</scope>
</reference>
<gene>
    <name evidence="1" type="ORF">Av05_0012</name>
</gene>
<keyword evidence="2" id="KW-1185">Reference proteome</keyword>
<dbReference type="KEGG" id="vg:22475353"/>
<evidence type="ECO:0000313" key="1">
    <source>
        <dbReference type="EMBL" id="AII27555.1"/>
    </source>
</evidence>
<name>A0A076G6F4_9CAUD</name>
<evidence type="ECO:0000313" key="2">
    <source>
        <dbReference type="Proteomes" id="UP000028961"/>
    </source>
</evidence>
<dbReference type="GeneID" id="22475353"/>
<dbReference type="RefSeq" id="YP_009111086.1">
    <property type="nucleotide sequence ID" value="NC_025830.1"/>
</dbReference>
<dbReference type="OrthoDB" id="40743at10239"/>
<dbReference type="EMBL" id="KM190144">
    <property type="protein sequence ID" value="AII27555.1"/>
    <property type="molecule type" value="Genomic_DNA"/>
</dbReference>
<sequence length="63" mass="6488">MIGSLLKIASDVTTTAVEVTAAVTTPFVDLASDAIAAADEMILSPTSDVVQDFCDSIKDAVKD</sequence>